<dbReference type="HOGENOM" id="CLU_1214694_0_0_1"/>
<accession>D6RP21</accession>
<feature type="chain" id="PRO_5003087545" evidence="2">
    <location>
        <begin position="28"/>
        <end position="228"/>
    </location>
</feature>
<evidence type="ECO:0000256" key="1">
    <source>
        <dbReference type="SAM" id="MobiDB-lite"/>
    </source>
</evidence>
<dbReference type="KEGG" id="cci:CC1G_14997"/>
<reference evidence="3 4" key="1">
    <citation type="journal article" date="2010" name="Proc. Natl. Acad. Sci. U.S.A.">
        <title>Insights into evolution of multicellular fungi from the assembled chromosomes of the mushroom Coprinopsis cinerea (Coprinus cinereus).</title>
        <authorList>
            <person name="Stajich J.E."/>
            <person name="Wilke S.K."/>
            <person name="Ahren D."/>
            <person name="Au C.H."/>
            <person name="Birren B.W."/>
            <person name="Borodovsky M."/>
            <person name="Burns C."/>
            <person name="Canback B."/>
            <person name="Casselton L.A."/>
            <person name="Cheng C.K."/>
            <person name="Deng J."/>
            <person name="Dietrich F.S."/>
            <person name="Fargo D.C."/>
            <person name="Farman M.L."/>
            <person name="Gathman A.C."/>
            <person name="Goldberg J."/>
            <person name="Guigo R."/>
            <person name="Hoegger P.J."/>
            <person name="Hooker J.B."/>
            <person name="Huggins A."/>
            <person name="James T.Y."/>
            <person name="Kamada T."/>
            <person name="Kilaru S."/>
            <person name="Kodira C."/>
            <person name="Kues U."/>
            <person name="Kupfer D."/>
            <person name="Kwan H.S."/>
            <person name="Lomsadze A."/>
            <person name="Li W."/>
            <person name="Lilly W.W."/>
            <person name="Ma L.J."/>
            <person name="Mackey A.J."/>
            <person name="Manning G."/>
            <person name="Martin F."/>
            <person name="Muraguchi H."/>
            <person name="Natvig D.O."/>
            <person name="Palmerini H."/>
            <person name="Ramesh M.A."/>
            <person name="Rehmeyer C.J."/>
            <person name="Roe B.A."/>
            <person name="Shenoy N."/>
            <person name="Stanke M."/>
            <person name="Ter-Hovhannisyan V."/>
            <person name="Tunlid A."/>
            <person name="Velagapudi R."/>
            <person name="Vision T.J."/>
            <person name="Zeng Q."/>
            <person name="Zolan M.E."/>
            <person name="Pukkila P.J."/>
        </authorList>
    </citation>
    <scope>NUCLEOTIDE SEQUENCE [LARGE SCALE GENOMIC DNA]</scope>
    <source>
        <strain evidence="4">Okayama-7 / 130 / ATCC MYA-4618 / FGSC 9003</strain>
    </source>
</reference>
<sequence>MQTNWDLGFRSLLLSWFVNELDVVVVAVLVKDAEVGVAETQDIVVVEVLEVEHDMTLVPVSKIAEFVPFALWWSYPVLEPWKNVAGSAGLAGVVPTEDELENGSSGSGARVDSTKNGGRRGKMVVVLEAAVRAPTSSEAVARRGLLMARLESLLATCPKSALDNVGGRPPLYTSRSYSERYSTAGLPESWWDSESRRCRLVGGGGAYARYAESTMVVVAVGEEASCCG</sequence>
<protein>
    <submittedName>
        <fullName evidence="3">Uncharacterized protein</fullName>
    </submittedName>
</protein>
<evidence type="ECO:0000313" key="4">
    <source>
        <dbReference type="Proteomes" id="UP000001861"/>
    </source>
</evidence>
<comment type="caution">
    <text evidence="3">The sequence shown here is derived from an EMBL/GenBank/DDBJ whole genome shotgun (WGS) entry which is preliminary data.</text>
</comment>
<proteinExistence type="predicted"/>
<organism evidence="3 4">
    <name type="scientific">Coprinopsis cinerea (strain Okayama-7 / 130 / ATCC MYA-4618 / FGSC 9003)</name>
    <name type="common">Inky cap fungus</name>
    <name type="synonym">Hormographiella aspergillata</name>
    <dbReference type="NCBI Taxonomy" id="240176"/>
    <lineage>
        <taxon>Eukaryota</taxon>
        <taxon>Fungi</taxon>
        <taxon>Dikarya</taxon>
        <taxon>Basidiomycota</taxon>
        <taxon>Agaricomycotina</taxon>
        <taxon>Agaricomycetes</taxon>
        <taxon>Agaricomycetidae</taxon>
        <taxon>Agaricales</taxon>
        <taxon>Agaricineae</taxon>
        <taxon>Psathyrellaceae</taxon>
        <taxon>Coprinopsis</taxon>
    </lineage>
</organism>
<dbReference type="AlphaFoldDB" id="D6RP21"/>
<keyword evidence="2" id="KW-0732">Signal</keyword>
<dbReference type="RefSeq" id="XP_002910666.1">
    <property type="nucleotide sequence ID" value="XM_002910620.1"/>
</dbReference>
<evidence type="ECO:0000313" key="3">
    <source>
        <dbReference type="EMBL" id="EFI27172.1"/>
    </source>
</evidence>
<keyword evidence="4" id="KW-1185">Reference proteome</keyword>
<feature type="signal peptide" evidence="2">
    <location>
        <begin position="1"/>
        <end position="27"/>
    </location>
</feature>
<gene>
    <name evidence="3" type="ORF">CC1G_14997</name>
</gene>
<dbReference type="EMBL" id="AACS02000008">
    <property type="protein sequence ID" value="EFI27172.1"/>
    <property type="molecule type" value="Genomic_DNA"/>
</dbReference>
<feature type="region of interest" description="Disordered" evidence="1">
    <location>
        <begin position="97"/>
        <end position="116"/>
    </location>
</feature>
<dbReference type="Proteomes" id="UP000001861">
    <property type="component" value="Unassembled WGS sequence"/>
</dbReference>
<dbReference type="InParanoid" id="D6RP21"/>
<name>D6RP21_COPC7</name>
<evidence type="ECO:0000256" key="2">
    <source>
        <dbReference type="SAM" id="SignalP"/>
    </source>
</evidence>
<dbReference type="GeneID" id="9378703"/>
<dbReference type="VEuPathDB" id="FungiDB:CC1G_14997"/>